<protein>
    <submittedName>
        <fullName evidence="2">Uncharacterized protein</fullName>
    </submittedName>
</protein>
<dbReference type="AlphaFoldDB" id="A0AAU9AJ61"/>
<dbReference type="Proteomes" id="UP000218824">
    <property type="component" value="Chromosome"/>
</dbReference>
<sequence>MVIPYDEEAATIGQAARRGQTRPGGRAATGAYNSAFTPARPGRGP</sequence>
<dbReference type="EMBL" id="AP014940">
    <property type="protein sequence ID" value="BAV99105.1"/>
    <property type="molecule type" value="Genomic_DNA"/>
</dbReference>
<evidence type="ECO:0000256" key="1">
    <source>
        <dbReference type="SAM" id="MobiDB-lite"/>
    </source>
</evidence>
<evidence type="ECO:0000313" key="2">
    <source>
        <dbReference type="EMBL" id="BAV99105.1"/>
    </source>
</evidence>
<evidence type="ECO:0000313" key="3">
    <source>
        <dbReference type="Proteomes" id="UP000218824"/>
    </source>
</evidence>
<gene>
    <name evidence="2" type="ORF">LEN_3618</name>
</gene>
<organism evidence="2 3">
    <name type="scientific">Lysobacter enzymogenes</name>
    <dbReference type="NCBI Taxonomy" id="69"/>
    <lineage>
        <taxon>Bacteria</taxon>
        <taxon>Pseudomonadati</taxon>
        <taxon>Pseudomonadota</taxon>
        <taxon>Gammaproteobacteria</taxon>
        <taxon>Lysobacterales</taxon>
        <taxon>Lysobacteraceae</taxon>
        <taxon>Lysobacter</taxon>
    </lineage>
</organism>
<accession>A0AAU9AJ61</accession>
<name>A0AAU9AJ61_LYSEN</name>
<reference evidence="2 3" key="1">
    <citation type="journal article" date="2017" name="DNA Res.">
        <title>Complete genome sequence and expression profile of the commercial lytic enzyme producer Lysobacter enzymogenes M497-1.</title>
        <authorList>
            <person name="Takami H."/>
            <person name="Toyoda A."/>
            <person name="Uchiyama I."/>
            <person name="Itoh T."/>
            <person name="Takaki Y."/>
            <person name="Arai W."/>
            <person name="Nishi S."/>
            <person name="Kawai M."/>
            <person name="Shinya K."/>
            <person name="Ikeda H."/>
        </authorList>
    </citation>
    <scope>NUCLEOTIDE SEQUENCE [LARGE SCALE GENOMIC DNA]</scope>
    <source>
        <strain evidence="2 3">M497-1</strain>
    </source>
</reference>
<feature type="region of interest" description="Disordered" evidence="1">
    <location>
        <begin position="1"/>
        <end position="45"/>
    </location>
</feature>
<proteinExistence type="predicted"/>
<dbReference type="KEGG" id="lem:LEN_3618"/>